<sequence>MNNYNDPTGVPPPAFPTDLPPRTGSQQYQNRNFKSRYCGSARSCFGYTFSAWSLKVTGLNLFRRICMYLLWLTQLALATLNGFVFDDNFGAWIVKLIFLALFSILTFWSLSVIDGVKGEKRIKGVAVSRRGLTYFVFACTVIYAALMAGWFFEDFPKTSEHAFWFLTAIAIAAAAGVATTVPEPSPYSV</sequence>
<keyword evidence="2" id="KW-0812">Transmembrane</keyword>
<protein>
    <submittedName>
        <fullName evidence="3">Uncharacterized protein</fullName>
    </submittedName>
</protein>
<gene>
    <name evidence="3" type="ORF">LTR78_004584</name>
</gene>
<feature type="transmembrane region" description="Helical" evidence="2">
    <location>
        <begin position="65"/>
        <end position="85"/>
    </location>
</feature>
<proteinExistence type="predicted"/>
<keyword evidence="2" id="KW-1133">Transmembrane helix</keyword>
<dbReference type="EMBL" id="JAUTXT010000014">
    <property type="protein sequence ID" value="KAK3675501.1"/>
    <property type="molecule type" value="Genomic_DNA"/>
</dbReference>
<evidence type="ECO:0000256" key="1">
    <source>
        <dbReference type="SAM" id="MobiDB-lite"/>
    </source>
</evidence>
<reference evidence="3" key="1">
    <citation type="submission" date="2023-07" db="EMBL/GenBank/DDBJ databases">
        <title>Black Yeasts Isolated from many extreme environments.</title>
        <authorList>
            <person name="Coleine C."/>
            <person name="Stajich J.E."/>
            <person name="Selbmann L."/>
        </authorList>
    </citation>
    <scope>NUCLEOTIDE SEQUENCE</scope>
    <source>
        <strain evidence="3">CCFEE 5485</strain>
    </source>
</reference>
<dbReference type="AlphaFoldDB" id="A0AAE1C2A8"/>
<evidence type="ECO:0000313" key="4">
    <source>
        <dbReference type="Proteomes" id="UP001274830"/>
    </source>
</evidence>
<feature type="compositionally biased region" description="Pro residues" evidence="1">
    <location>
        <begin position="9"/>
        <end position="19"/>
    </location>
</feature>
<evidence type="ECO:0000313" key="3">
    <source>
        <dbReference type="EMBL" id="KAK3675501.1"/>
    </source>
</evidence>
<organism evidence="3 4">
    <name type="scientific">Recurvomyces mirabilis</name>
    <dbReference type="NCBI Taxonomy" id="574656"/>
    <lineage>
        <taxon>Eukaryota</taxon>
        <taxon>Fungi</taxon>
        <taxon>Dikarya</taxon>
        <taxon>Ascomycota</taxon>
        <taxon>Pezizomycotina</taxon>
        <taxon>Dothideomycetes</taxon>
        <taxon>Dothideomycetidae</taxon>
        <taxon>Mycosphaerellales</taxon>
        <taxon>Teratosphaeriaceae</taxon>
        <taxon>Recurvomyces</taxon>
    </lineage>
</organism>
<comment type="caution">
    <text evidence="3">The sequence shown here is derived from an EMBL/GenBank/DDBJ whole genome shotgun (WGS) entry which is preliminary data.</text>
</comment>
<feature type="transmembrane region" description="Helical" evidence="2">
    <location>
        <begin position="91"/>
        <end position="110"/>
    </location>
</feature>
<accession>A0AAE1C2A8</accession>
<feature type="transmembrane region" description="Helical" evidence="2">
    <location>
        <begin position="131"/>
        <end position="151"/>
    </location>
</feature>
<keyword evidence="2" id="KW-0472">Membrane</keyword>
<feature type="transmembrane region" description="Helical" evidence="2">
    <location>
        <begin position="163"/>
        <end position="181"/>
    </location>
</feature>
<dbReference type="Proteomes" id="UP001274830">
    <property type="component" value="Unassembled WGS sequence"/>
</dbReference>
<keyword evidence="4" id="KW-1185">Reference proteome</keyword>
<evidence type="ECO:0000256" key="2">
    <source>
        <dbReference type="SAM" id="Phobius"/>
    </source>
</evidence>
<name>A0AAE1C2A8_9PEZI</name>
<feature type="region of interest" description="Disordered" evidence="1">
    <location>
        <begin position="1"/>
        <end position="26"/>
    </location>
</feature>